<feature type="domain" description="Minor tail protein gp31 C-terminal" evidence="2">
    <location>
        <begin position="530"/>
        <end position="551"/>
    </location>
</feature>
<sequence>MSTRHSASRLKVPTPVDTADAANKDYVDTQVSSRVSTSDPRLTDARTPIAHTHTISDVTNLQTTLDGKAASSHTHDWASITSKPTTFAPIIGTTSTTAKAGNYVPTWSEITSKPSTFAPTIGTTAATAVAGNDPRLTDARTPTAHGHTISEITNLQTTLDGKVGTGDSRLTDARTPTAHSHPISDVTNLSSTLSAKADLVGGVIPQSQIPAVALTEFLGAVGSQAAMLALTGQRGDWATRTDTGTDWQVIAEPSSNIANWRERTYPASPVSSVAGRVGAVILTSTDLTDFSAFGRSIGQATDAAAARTLLGAGTSNLVLGTTNTTAKAGDYVPSWTEVTGKPSTFAPTIGSTASTAVAGNDPRLTDARTPTAHSHVISDVTSLQTTLDGKVNTNDSRLTDARTPTAHTHAWSEITSKPTTFAPIIGSGAADAVAGNDPRLTNARTPTAHTHLWADITDKPTTFAPIIGSTATTAVAGNDARLSDARVPLDNSVTNVKIPAGAAIDPTKLGTGRVIAVDGADAPLSIVKKYLTQAQYDAIATKDPNTEYNII</sequence>
<evidence type="ECO:0000313" key="4">
    <source>
        <dbReference type="Proteomes" id="UP000423645"/>
    </source>
</evidence>
<feature type="region of interest" description="Disordered" evidence="1">
    <location>
        <begin position="160"/>
        <end position="182"/>
    </location>
</feature>
<organism evidence="3 4">
    <name type="scientific">Gordonia phage Chidiebere</name>
    <dbReference type="NCBI Taxonomy" id="2656530"/>
    <lineage>
        <taxon>Viruses</taxon>
        <taxon>Duplodnaviria</taxon>
        <taxon>Heunggongvirae</taxon>
        <taxon>Uroviricota</taxon>
        <taxon>Caudoviricetes</taxon>
        <taxon>Chidieberevirus</taxon>
        <taxon>Chidieberevirus chidiebere</taxon>
    </lineage>
</organism>
<evidence type="ECO:0000256" key="1">
    <source>
        <dbReference type="SAM" id="MobiDB-lite"/>
    </source>
</evidence>
<protein>
    <submittedName>
        <fullName evidence="3">Minor tail protein</fullName>
    </submittedName>
</protein>
<dbReference type="InterPro" id="IPR056923">
    <property type="entry name" value="Minor_tail_gp31_C"/>
</dbReference>
<evidence type="ECO:0000259" key="2">
    <source>
        <dbReference type="Pfam" id="PF24243"/>
    </source>
</evidence>
<dbReference type="RefSeq" id="YP_010675547.1">
    <property type="nucleotide sequence ID" value="NC_071005.1"/>
</dbReference>
<gene>
    <name evidence="3" type="primary">29</name>
    <name evidence="3" type="ORF">PBI_CHIDIEBERE_29</name>
</gene>
<dbReference type="EMBL" id="MN586022">
    <property type="protein sequence ID" value="QGJ92920.1"/>
    <property type="molecule type" value="Genomic_DNA"/>
</dbReference>
<reference evidence="3 4" key="1">
    <citation type="submission" date="2019-10" db="EMBL/GenBank/DDBJ databases">
        <authorList>
            <person name="Zack K.M."/>
            <person name="Garlena R.A."/>
            <person name="Russell D.A."/>
            <person name="Pope W.H."/>
            <person name="Jacobs-Sera D."/>
            <person name="Hatfull G.F."/>
        </authorList>
    </citation>
    <scope>NUCLEOTIDE SEQUENCE [LARGE SCALE GENOMIC DNA]</scope>
</reference>
<feature type="region of interest" description="Disordered" evidence="1">
    <location>
        <begin position="1"/>
        <end position="42"/>
    </location>
</feature>
<feature type="compositionally biased region" description="Polar residues" evidence="1">
    <location>
        <begin position="29"/>
        <end position="40"/>
    </location>
</feature>
<dbReference type="KEGG" id="vg:77951874"/>
<dbReference type="Pfam" id="PF24243">
    <property type="entry name" value="Phage_tail_C"/>
    <property type="match status" value="1"/>
</dbReference>
<evidence type="ECO:0000313" key="3">
    <source>
        <dbReference type="EMBL" id="QGJ92920.1"/>
    </source>
</evidence>
<keyword evidence="4" id="KW-1185">Reference proteome</keyword>
<dbReference type="Proteomes" id="UP000423645">
    <property type="component" value="Segment"/>
</dbReference>
<dbReference type="Pfam" id="PF12789">
    <property type="entry name" value="PTR"/>
    <property type="match status" value="4"/>
</dbReference>
<dbReference type="GeneID" id="77951874"/>
<accession>A0A649VKJ6</accession>
<name>A0A649VKJ6_9CAUD</name>
<proteinExistence type="predicted"/>